<dbReference type="RefSeq" id="XP_006686640.1">
    <property type="nucleotide sequence ID" value="XM_006686577.1"/>
</dbReference>
<dbReference type="InterPro" id="IPR023313">
    <property type="entry name" value="UBQ-conjugating_AS"/>
</dbReference>
<dbReference type="OrthoDB" id="9973183at2759"/>
<feature type="compositionally biased region" description="Polar residues" evidence="7">
    <location>
        <begin position="339"/>
        <end position="352"/>
    </location>
</feature>
<dbReference type="EMBL" id="GL996521">
    <property type="protein sequence ID" value="EGV64326.1"/>
    <property type="molecule type" value="Genomic_DNA"/>
</dbReference>
<dbReference type="InterPro" id="IPR000608">
    <property type="entry name" value="UBC"/>
</dbReference>
<dbReference type="eggNOG" id="KOG0417">
    <property type="taxonomic scope" value="Eukaryota"/>
</dbReference>
<evidence type="ECO:0000256" key="6">
    <source>
        <dbReference type="RuleBase" id="RU362109"/>
    </source>
</evidence>
<feature type="compositionally biased region" description="Low complexity" evidence="7">
    <location>
        <begin position="305"/>
        <end position="316"/>
    </location>
</feature>
<evidence type="ECO:0000256" key="5">
    <source>
        <dbReference type="PROSITE-ProRule" id="PRU10133"/>
    </source>
</evidence>
<dbReference type="STRING" id="590646.G3B4Y7"/>
<evidence type="ECO:0000256" key="4">
    <source>
        <dbReference type="ARBA" id="ARBA00022840"/>
    </source>
</evidence>
<dbReference type="SMART" id="SM00212">
    <property type="entry name" value="UBCc"/>
    <property type="match status" value="1"/>
</dbReference>
<dbReference type="SUPFAM" id="SSF54495">
    <property type="entry name" value="UBC-like"/>
    <property type="match status" value="1"/>
</dbReference>
<dbReference type="InterPro" id="IPR016135">
    <property type="entry name" value="UBQ-conjugating_enzyme/RWD"/>
</dbReference>
<feature type="active site" description="Glycyl thioester intermediate" evidence="5">
    <location>
        <position position="98"/>
    </location>
</feature>
<evidence type="ECO:0000256" key="3">
    <source>
        <dbReference type="ARBA" id="ARBA00022786"/>
    </source>
</evidence>
<feature type="compositionally biased region" description="Basic and acidic residues" evidence="7">
    <location>
        <begin position="362"/>
        <end position="375"/>
    </location>
</feature>
<dbReference type="EMBL" id="GL996521">
    <property type="protein sequence ID" value="EGV64325.1"/>
    <property type="molecule type" value="Genomic_DNA"/>
</dbReference>
<name>G3B4Y7_CANTC</name>
<keyword evidence="3 6" id="KW-0833">Ubl conjugation pathway</keyword>
<feature type="domain" description="UBC core" evidence="8">
    <location>
        <begin position="1"/>
        <end position="161"/>
    </location>
</feature>
<reference evidence="9 10" key="1">
    <citation type="journal article" date="2011" name="Proc. Natl. Acad. Sci. U.S.A.">
        <title>Comparative genomics of xylose-fermenting fungi for enhanced biofuel production.</title>
        <authorList>
            <person name="Wohlbach D.J."/>
            <person name="Kuo A."/>
            <person name="Sato T.K."/>
            <person name="Potts K.M."/>
            <person name="Salamov A.A."/>
            <person name="LaButti K.M."/>
            <person name="Sun H."/>
            <person name="Clum A."/>
            <person name="Pangilinan J.L."/>
            <person name="Lindquist E.A."/>
            <person name="Lucas S."/>
            <person name="Lapidus A."/>
            <person name="Jin M."/>
            <person name="Gunawan C."/>
            <person name="Balan V."/>
            <person name="Dale B.E."/>
            <person name="Jeffries T.W."/>
            <person name="Zinkel R."/>
            <person name="Barry K.W."/>
            <person name="Grigoriev I.V."/>
            <person name="Gasch A.P."/>
        </authorList>
    </citation>
    <scope>NUCLEOTIDE SEQUENCE [LARGE SCALE GENOMIC DNA]</scope>
    <source>
        <strain evidence="9">ATCC 10573</strain>
        <strain evidence="10">ATCC 10573 / BCRC 21748 / CBS 615 / JCM 9827 / NBRC 10315 / NRRL Y-1498 / VKM Y-70</strain>
    </source>
</reference>
<keyword evidence="4 6" id="KW-0067">ATP-binding</keyword>
<dbReference type="HOGENOM" id="CLU_737695_0_0_1"/>
<evidence type="ECO:0000256" key="7">
    <source>
        <dbReference type="SAM" id="MobiDB-lite"/>
    </source>
</evidence>
<dbReference type="GeneID" id="18247234"/>
<dbReference type="PROSITE" id="PS00183">
    <property type="entry name" value="UBC_1"/>
    <property type="match status" value="1"/>
</dbReference>
<keyword evidence="2 6" id="KW-0547">Nucleotide-binding</keyword>
<dbReference type="GO" id="GO:0016740">
    <property type="term" value="F:transferase activity"/>
    <property type="evidence" value="ECO:0007669"/>
    <property type="project" value="UniProtKB-KW"/>
</dbReference>
<dbReference type="PROSITE" id="PS50127">
    <property type="entry name" value="UBC_2"/>
    <property type="match status" value="1"/>
</dbReference>
<dbReference type="AlphaFoldDB" id="G3B4Y7"/>
<organism evidence="10">
    <name type="scientific">Candida tenuis (strain ATCC 10573 / BCRC 21748 / CBS 615 / JCM 9827 / NBRC 10315 / NRRL Y-1498 / VKM Y-70)</name>
    <name type="common">Yeast</name>
    <name type="synonym">Yamadazyma tenuis</name>
    <dbReference type="NCBI Taxonomy" id="590646"/>
    <lineage>
        <taxon>Eukaryota</taxon>
        <taxon>Fungi</taxon>
        <taxon>Dikarya</taxon>
        <taxon>Ascomycota</taxon>
        <taxon>Saccharomycotina</taxon>
        <taxon>Pichiomycetes</taxon>
        <taxon>Debaryomycetaceae</taxon>
        <taxon>Yamadazyma</taxon>
    </lineage>
</organism>
<dbReference type="InterPro" id="IPR050113">
    <property type="entry name" value="Ub_conjugating_enzyme"/>
</dbReference>
<protein>
    <recommendedName>
        <fullName evidence="8">UBC core domain-containing protein</fullName>
    </recommendedName>
</protein>
<dbReference type="Pfam" id="PF00179">
    <property type="entry name" value="UQ_con"/>
    <property type="match status" value="1"/>
</dbReference>
<dbReference type="KEGG" id="cten:18247234"/>
<sequence length="375" mass="42180">MAEKRLFKELNQLSKVAPNYSNHQILSLAPKDVESSVYEWQSVICKPSKIDSKFYHNGQWTLNISVPQQYPIVPPKISFSGATPIFHPNINVDTGEICLDILKSESWTPAWNLEHLVVAILVLIDDPEPDSPLNIDSANLFRHDKAGFESFAQYTIWKHGTFYEGERARSGAKAGQQDDIISQDQELEIALQENSSKSINVIKDVGKQITQEFINKVDEITHSKQNSVDSIDHNVDYNNAKKYIAEKVNRQVLELCSKSVSPVNEIEGPEEPLDPIVEGEKLRFLQEVDSKVQSFSDAAKEASASEKVSTVSSTSSKDNETISAQSSHSNVDKLKKSMSIRSFRSDTSGGSSNKKKHKKRDKLKEFLKRTEEQKK</sequence>
<keyword evidence="10" id="KW-1185">Reference proteome</keyword>
<feature type="region of interest" description="Disordered" evidence="7">
    <location>
        <begin position="300"/>
        <end position="375"/>
    </location>
</feature>
<dbReference type="PANTHER" id="PTHR24067">
    <property type="entry name" value="UBIQUITIN-CONJUGATING ENZYME E2"/>
    <property type="match status" value="1"/>
</dbReference>
<dbReference type="Proteomes" id="UP000000707">
    <property type="component" value="Unassembled WGS sequence"/>
</dbReference>
<dbReference type="Gene3D" id="3.10.110.10">
    <property type="entry name" value="Ubiquitin Conjugating Enzyme"/>
    <property type="match status" value="1"/>
</dbReference>
<evidence type="ECO:0000256" key="2">
    <source>
        <dbReference type="ARBA" id="ARBA00022741"/>
    </source>
</evidence>
<evidence type="ECO:0000313" key="10">
    <source>
        <dbReference type="Proteomes" id="UP000000707"/>
    </source>
</evidence>
<accession>G3B4Y7</accession>
<evidence type="ECO:0000259" key="8">
    <source>
        <dbReference type="PROSITE" id="PS50127"/>
    </source>
</evidence>
<keyword evidence="1" id="KW-0808">Transferase</keyword>
<evidence type="ECO:0000256" key="1">
    <source>
        <dbReference type="ARBA" id="ARBA00022679"/>
    </source>
</evidence>
<dbReference type="CDD" id="cd23812">
    <property type="entry name" value="UBCc_ScPEX4-like"/>
    <property type="match status" value="1"/>
</dbReference>
<comment type="similarity">
    <text evidence="6">Belongs to the ubiquitin-conjugating enzyme family.</text>
</comment>
<dbReference type="GO" id="GO:0005524">
    <property type="term" value="F:ATP binding"/>
    <property type="evidence" value="ECO:0007669"/>
    <property type="project" value="UniProtKB-UniRule"/>
</dbReference>
<proteinExistence type="inferred from homology"/>
<evidence type="ECO:0000313" key="9">
    <source>
        <dbReference type="EMBL" id="EGV64326.1"/>
    </source>
</evidence>
<gene>
    <name evidence="9" type="ORF">CANTEDRAFT_114054</name>
</gene>